<proteinExistence type="inferred from homology"/>
<dbReference type="InterPro" id="IPR036390">
    <property type="entry name" value="WH_DNA-bd_sf"/>
</dbReference>
<keyword evidence="6" id="KW-0539">Nucleus</keyword>
<dbReference type="InterPro" id="IPR019585">
    <property type="entry name" value="Rpn7/CSN1"/>
</dbReference>
<dbReference type="RefSeq" id="XP_031856754.1">
    <property type="nucleotide sequence ID" value="XM_032000863.1"/>
</dbReference>
<dbReference type="Gene3D" id="1.25.40.570">
    <property type="match status" value="1"/>
</dbReference>
<evidence type="ECO:0000313" key="8">
    <source>
        <dbReference type="EMBL" id="VVT58324.1"/>
    </source>
</evidence>
<comment type="similarity">
    <text evidence="3">Belongs to the CSN1 family.</text>
</comment>
<dbReference type="SMART" id="SM00088">
    <property type="entry name" value="PINT"/>
    <property type="match status" value="1"/>
</dbReference>
<evidence type="ECO:0000256" key="5">
    <source>
        <dbReference type="ARBA" id="ARBA00022790"/>
    </source>
</evidence>
<dbReference type="Proteomes" id="UP000398389">
    <property type="component" value="Unassembled WGS sequence"/>
</dbReference>
<dbReference type="GO" id="GO:0005737">
    <property type="term" value="C:cytoplasm"/>
    <property type="evidence" value="ECO:0007669"/>
    <property type="project" value="UniProtKB-SubCell"/>
</dbReference>
<name>A0A5E8C3I7_9ASCO</name>
<dbReference type="PANTHER" id="PTHR14145:SF2">
    <property type="entry name" value="COP9 SIGNALOSOME COMPLEX SUBUNIT 1"/>
    <property type="match status" value="1"/>
</dbReference>
<dbReference type="InterPro" id="IPR000717">
    <property type="entry name" value="PCI_dom"/>
</dbReference>
<dbReference type="GO" id="GO:0008180">
    <property type="term" value="C:COP9 signalosome"/>
    <property type="evidence" value="ECO:0007669"/>
    <property type="project" value="UniProtKB-KW"/>
</dbReference>
<dbReference type="AlphaFoldDB" id="A0A5E8C3I7"/>
<dbReference type="GO" id="GO:0008541">
    <property type="term" value="C:proteasome regulatory particle, lid subcomplex"/>
    <property type="evidence" value="ECO:0007669"/>
    <property type="project" value="UniProtKB-ARBA"/>
</dbReference>
<dbReference type="Pfam" id="PF01399">
    <property type="entry name" value="PCI"/>
    <property type="match status" value="1"/>
</dbReference>
<organism evidence="8 9">
    <name type="scientific">Magnusiomyces paraingens</name>
    <dbReference type="NCBI Taxonomy" id="2606893"/>
    <lineage>
        <taxon>Eukaryota</taxon>
        <taxon>Fungi</taxon>
        <taxon>Dikarya</taxon>
        <taxon>Ascomycota</taxon>
        <taxon>Saccharomycotina</taxon>
        <taxon>Dipodascomycetes</taxon>
        <taxon>Dipodascales</taxon>
        <taxon>Dipodascaceae</taxon>
        <taxon>Magnusiomyces</taxon>
    </lineage>
</organism>
<evidence type="ECO:0000256" key="6">
    <source>
        <dbReference type="ARBA" id="ARBA00023242"/>
    </source>
</evidence>
<dbReference type="OrthoDB" id="4084333at2759"/>
<sequence length="422" mass="47520">MSITKFNWNKPFISTIQGSLHYDLTERFSHYTGQGKVLRLNHIATLSSELYIEALSLAFQHAKNLSKNINLLKSIARALHDQGIAVPEGTESIAEKEATLIAERETLTQSIEATSWNWNHASSTVSNGFKNLAFLLYEMGDFDGAKVNIIKFRDTVSPKNYEEIVESLIFEATVNFFSSKNYSSSLAFSSKLTSLFLDKNGSLSWPGAVKIGVLCGIATLQQEKYREAASVLLKISPKHKLIFNDIATPQDLAVYITLAALASFSRSELQFLSSADQVFQSLTEDSLQNLSELIEFFLNSKYKEFFSSLEDFKPDYEADPFLFPILKNLLGAIKKRALLQYLSAYKNVSIQTVSETFLLEPSKLEELLKIYIIEGTINVLIDQRNGMLFCREVDESYEKLVYTTTVADNYLNGCRVLLNTLV</sequence>
<dbReference type="GeneID" id="43584963"/>
<evidence type="ECO:0000256" key="2">
    <source>
        <dbReference type="ARBA" id="ARBA00004496"/>
    </source>
</evidence>
<keyword evidence="4" id="KW-0963">Cytoplasm</keyword>
<evidence type="ECO:0000256" key="4">
    <source>
        <dbReference type="ARBA" id="ARBA00022490"/>
    </source>
</evidence>
<dbReference type="Pfam" id="PF10602">
    <property type="entry name" value="RPN7"/>
    <property type="match status" value="1"/>
</dbReference>
<evidence type="ECO:0000256" key="3">
    <source>
        <dbReference type="ARBA" id="ARBA00008793"/>
    </source>
</evidence>
<evidence type="ECO:0000313" key="9">
    <source>
        <dbReference type="Proteomes" id="UP000398389"/>
    </source>
</evidence>
<keyword evidence="5" id="KW-0736">Signalosome</keyword>
<comment type="subcellular location">
    <subcellularLocation>
        <location evidence="2">Cytoplasm</location>
    </subcellularLocation>
    <subcellularLocation>
        <location evidence="1">Nucleus</location>
    </subcellularLocation>
</comment>
<dbReference type="SUPFAM" id="SSF46785">
    <property type="entry name" value="Winged helix' DNA-binding domain"/>
    <property type="match status" value="1"/>
</dbReference>
<dbReference type="InterPro" id="IPR045135">
    <property type="entry name" value="Rpn7_N"/>
</dbReference>
<protein>
    <recommendedName>
        <fullName evidence="7">PCI domain-containing protein</fullName>
    </recommendedName>
</protein>
<dbReference type="EMBL" id="CABVLU010000005">
    <property type="protein sequence ID" value="VVT58324.1"/>
    <property type="molecule type" value="Genomic_DNA"/>
</dbReference>
<gene>
    <name evidence="8" type="ORF">SAPINGB_P006149</name>
</gene>
<evidence type="ECO:0000256" key="1">
    <source>
        <dbReference type="ARBA" id="ARBA00004123"/>
    </source>
</evidence>
<accession>A0A5E8C3I7</accession>
<evidence type="ECO:0000259" key="7">
    <source>
        <dbReference type="PROSITE" id="PS50250"/>
    </source>
</evidence>
<dbReference type="PROSITE" id="PS50250">
    <property type="entry name" value="PCI"/>
    <property type="match status" value="1"/>
</dbReference>
<reference evidence="8 9" key="1">
    <citation type="submission" date="2019-09" db="EMBL/GenBank/DDBJ databases">
        <authorList>
            <person name="Brejova B."/>
        </authorList>
    </citation>
    <scope>NUCLEOTIDE SEQUENCE [LARGE SCALE GENOMIC DNA]</scope>
</reference>
<feature type="domain" description="PCI" evidence="7">
    <location>
        <begin position="222"/>
        <end position="395"/>
    </location>
</feature>
<keyword evidence="9" id="KW-1185">Reference proteome</keyword>
<dbReference type="PANTHER" id="PTHR14145">
    <property type="entry name" value="26S PROTESOME SUBUNIT 6"/>
    <property type="match status" value="1"/>
</dbReference>